<organism evidence="5 6">
    <name type="scientific">Lactobacillus colini</name>
    <dbReference type="NCBI Taxonomy" id="1819254"/>
    <lineage>
        <taxon>Bacteria</taxon>
        <taxon>Bacillati</taxon>
        <taxon>Bacillota</taxon>
        <taxon>Bacilli</taxon>
        <taxon>Lactobacillales</taxon>
        <taxon>Lactobacillaceae</taxon>
        <taxon>Lactobacillus</taxon>
    </lineage>
</organism>
<accession>A0ABS4MCW7</accession>
<reference evidence="5 6" key="1">
    <citation type="submission" date="2021-03" db="EMBL/GenBank/DDBJ databases">
        <title>Genomic Encyclopedia of Type Strains, Phase IV (KMG-IV): sequencing the most valuable type-strain genomes for metagenomic binning, comparative biology and taxonomic classification.</title>
        <authorList>
            <person name="Goeker M."/>
        </authorList>
    </citation>
    <scope>NUCLEOTIDE SEQUENCE [LARGE SCALE GENOMIC DNA]</scope>
    <source>
        <strain evidence="5 6">DSM 101872</strain>
    </source>
</reference>
<keyword evidence="3" id="KW-0804">Transcription</keyword>
<dbReference type="SUPFAM" id="SSF46785">
    <property type="entry name" value="Winged helix' DNA-binding domain"/>
    <property type="match status" value="1"/>
</dbReference>
<dbReference type="SMART" id="SM00347">
    <property type="entry name" value="HTH_MARR"/>
    <property type="match status" value="1"/>
</dbReference>
<dbReference type="InterPro" id="IPR036388">
    <property type="entry name" value="WH-like_DNA-bd_sf"/>
</dbReference>
<dbReference type="EMBL" id="JAGGLU010000003">
    <property type="protein sequence ID" value="MBP2057534.1"/>
    <property type="molecule type" value="Genomic_DNA"/>
</dbReference>
<comment type="caution">
    <text evidence="5">The sequence shown here is derived from an EMBL/GenBank/DDBJ whole genome shotgun (WGS) entry which is preliminary data.</text>
</comment>
<evidence type="ECO:0000256" key="1">
    <source>
        <dbReference type="ARBA" id="ARBA00023015"/>
    </source>
</evidence>
<keyword evidence="6" id="KW-1185">Reference proteome</keyword>
<keyword evidence="2 5" id="KW-0238">DNA-binding</keyword>
<evidence type="ECO:0000256" key="3">
    <source>
        <dbReference type="ARBA" id="ARBA00023163"/>
    </source>
</evidence>
<proteinExistence type="predicted"/>
<evidence type="ECO:0000259" key="4">
    <source>
        <dbReference type="PROSITE" id="PS50995"/>
    </source>
</evidence>
<evidence type="ECO:0000256" key="2">
    <source>
        <dbReference type="ARBA" id="ARBA00023125"/>
    </source>
</evidence>
<name>A0ABS4MCW7_9LACO</name>
<dbReference type="PANTHER" id="PTHR42756:SF1">
    <property type="entry name" value="TRANSCRIPTIONAL REPRESSOR OF EMRAB OPERON"/>
    <property type="match status" value="1"/>
</dbReference>
<dbReference type="InterPro" id="IPR036390">
    <property type="entry name" value="WH_DNA-bd_sf"/>
</dbReference>
<evidence type="ECO:0000313" key="6">
    <source>
        <dbReference type="Proteomes" id="UP001519292"/>
    </source>
</evidence>
<dbReference type="GO" id="GO:0003677">
    <property type="term" value="F:DNA binding"/>
    <property type="evidence" value="ECO:0007669"/>
    <property type="project" value="UniProtKB-KW"/>
</dbReference>
<dbReference type="InterPro" id="IPR000835">
    <property type="entry name" value="HTH_MarR-typ"/>
</dbReference>
<keyword evidence="1" id="KW-0805">Transcription regulation</keyword>
<dbReference type="RefSeq" id="WP_209686280.1">
    <property type="nucleotide sequence ID" value="NZ_JAGGLU010000003.1"/>
</dbReference>
<gene>
    <name evidence="5" type="ORF">J2Z60_000705</name>
</gene>
<dbReference type="Proteomes" id="UP001519292">
    <property type="component" value="Unassembled WGS sequence"/>
</dbReference>
<dbReference type="Gene3D" id="1.10.10.10">
    <property type="entry name" value="Winged helix-like DNA-binding domain superfamily/Winged helix DNA-binding domain"/>
    <property type="match status" value="1"/>
</dbReference>
<evidence type="ECO:0000313" key="5">
    <source>
        <dbReference type="EMBL" id="MBP2057534.1"/>
    </source>
</evidence>
<dbReference type="Pfam" id="PF12802">
    <property type="entry name" value="MarR_2"/>
    <property type="match status" value="1"/>
</dbReference>
<dbReference type="PANTHER" id="PTHR42756">
    <property type="entry name" value="TRANSCRIPTIONAL REGULATOR, MARR"/>
    <property type="match status" value="1"/>
</dbReference>
<dbReference type="PROSITE" id="PS50995">
    <property type="entry name" value="HTH_MARR_2"/>
    <property type="match status" value="1"/>
</dbReference>
<feature type="domain" description="HTH marR-type" evidence="4">
    <location>
        <begin position="1"/>
        <end position="140"/>
    </location>
</feature>
<sequence length="147" mass="17148">MTTKSEKFNQMNQQLRLYMRNSHHLAVKYLADLNLTPQQARTLEFIKQNPGSIQRELADFFHLRGASVANMVKNLERDGLILRKNDPISARIKRIYITEKGAKIVEKIFQIFQTTSNQVTKDFPTEKIDQLTNLLSDLNHHLEKIIK</sequence>
<protein>
    <submittedName>
        <fullName evidence="5">DNA-binding MarR family transcriptional regulator</fullName>
    </submittedName>
</protein>